<gene>
    <name evidence="2" type="ORF">Pen02_13200</name>
</gene>
<feature type="domain" description="Calcineurin-like phosphoesterase" evidence="1">
    <location>
        <begin position="3"/>
        <end position="131"/>
    </location>
</feature>
<dbReference type="SUPFAM" id="SSF56300">
    <property type="entry name" value="Metallo-dependent phosphatases"/>
    <property type="match status" value="1"/>
</dbReference>
<reference evidence="2 3" key="1">
    <citation type="submission" date="2021-01" db="EMBL/GenBank/DDBJ databases">
        <title>Whole genome shotgun sequence of Plantactinospora endophytica NBRC 110450.</title>
        <authorList>
            <person name="Komaki H."/>
            <person name="Tamura T."/>
        </authorList>
    </citation>
    <scope>NUCLEOTIDE SEQUENCE [LARGE SCALE GENOMIC DNA]</scope>
    <source>
        <strain evidence="2 3">NBRC 110450</strain>
    </source>
</reference>
<dbReference type="Gene3D" id="3.60.21.10">
    <property type="match status" value="1"/>
</dbReference>
<protein>
    <recommendedName>
        <fullName evidence="1">Calcineurin-like phosphoesterase domain-containing protein</fullName>
    </recommendedName>
</protein>
<dbReference type="EMBL" id="BONW01000004">
    <property type="protein sequence ID" value="GIG86384.1"/>
    <property type="molecule type" value="Genomic_DNA"/>
</dbReference>
<dbReference type="PANTHER" id="PTHR42850">
    <property type="entry name" value="METALLOPHOSPHOESTERASE"/>
    <property type="match status" value="1"/>
</dbReference>
<evidence type="ECO:0000313" key="3">
    <source>
        <dbReference type="Proteomes" id="UP000646749"/>
    </source>
</evidence>
<dbReference type="Proteomes" id="UP000646749">
    <property type="component" value="Unassembled WGS sequence"/>
</dbReference>
<dbReference type="RefSeq" id="WP_203865013.1">
    <property type="nucleotide sequence ID" value="NZ_BONW01000004.1"/>
</dbReference>
<sequence length="279" mass="30675">MARIAVIGDVGGHPEQLHAALRALGADPDRPSLPDDLTVVQVGDLVDRGPDSPAVLDLVRRYLDSEPERWIQLAGNHEAQYLPGGTPFWPEQLDEAGVELLRSWWAAGRLRVAVAIRTADAEDLLVCHAGLTVGAWRELGEPPSAALAARLLDGRPQPLLFRGGEFGLDRTAGPFWAEAGWELHEPWLEYYAGGGFVPFGQVHGHSQVVRFDDRTWRCPGRVRQRATADWSARHVRVRIGGRVFTGVDPKHGRTGAARWEPLVLDGARLLTGHELPEPH</sequence>
<name>A0ABQ4DV97_9ACTN</name>
<accession>A0ABQ4DV97</accession>
<dbReference type="InterPro" id="IPR050126">
    <property type="entry name" value="Ap4A_hydrolase"/>
</dbReference>
<evidence type="ECO:0000313" key="2">
    <source>
        <dbReference type="EMBL" id="GIG86384.1"/>
    </source>
</evidence>
<evidence type="ECO:0000259" key="1">
    <source>
        <dbReference type="Pfam" id="PF00149"/>
    </source>
</evidence>
<proteinExistence type="predicted"/>
<keyword evidence="3" id="KW-1185">Reference proteome</keyword>
<organism evidence="2 3">
    <name type="scientific">Plantactinospora endophytica</name>
    <dbReference type="NCBI Taxonomy" id="673535"/>
    <lineage>
        <taxon>Bacteria</taxon>
        <taxon>Bacillati</taxon>
        <taxon>Actinomycetota</taxon>
        <taxon>Actinomycetes</taxon>
        <taxon>Micromonosporales</taxon>
        <taxon>Micromonosporaceae</taxon>
        <taxon>Plantactinospora</taxon>
    </lineage>
</organism>
<dbReference type="InterPro" id="IPR004843">
    <property type="entry name" value="Calcineurin-like_PHP"/>
</dbReference>
<dbReference type="Pfam" id="PF00149">
    <property type="entry name" value="Metallophos"/>
    <property type="match status" value="1"/>
</dbReference>
<comment type="caution">
    <text evidence="2">The sequence shown here is derived from an EMBL/GenBank/DDBJ whole genome shotgun (WGS) entry which is preliminary data.</text>
</comment>
<dbReference type="InterPro" id="IPR029052">
    <property type="entry name" value="Metallo-depent_PP-like"/>
</dbReference>